<comment type="caution">
    <text evidence="5">The sequence shown here is derived from an EMBL/GenBank/DDBJ whole genome shotgun (WGS) entry which is preliminary data.</text>
</comment>
<protein>
    <submittedName>
        <fullName evidence="5">Zinc-binding domain-containing protein</fullName>
    </submittedName>
</protein>
<keyword evidence="2" id="KW-0863">Zinc-finger</keyword>
<dbReference type="EMBL" id="MU863908">
    <property type="protein sequence ID" value="KAK4201374.1"/>
    <property type="molecule type" value="Genomic_DNA"/>
</dbReference>
<evidence type="ECO:0000256" key="3">
    <source>
        <dbReference type="ARBA" id="ARBA00022833"/>
    </source>
</evidence>
<dbReference type="SMART" id="SM01328">
    <property type="entry name" value="zf-3CxxC"/>
    <property type="match status" value="1"/>
</dbReference>
<organism evidence="5 6">
    <name type="scientific">Triangularia verruculosa</name>
    <dbReference type="NCBI Taxonomy" id="2587418"/>
    <lineage>
        <taxon>Eukaryota</taxon>
        <taxon>Fungi</taxon>
        <taxon>Dikarya</taxon>
        <taxon>Ascomycota</taxon>
        <taxon>Pezizomycotina</taxon>
        <taxon>Sordariomycetes</taxon>
        <taxon>Sordariomycetidae</taxon>
        <taxon>Sordariales</taxon>
        <taxon>Podosporaceae</taxon>
        <taxon>Triangularia</taxon>
    </lineage>
</organism>
<dbReference type="GO" id="GO:0008270">
    <property type="term" value="F:zinc ion binding"/>
    <property type="evidence" value="ECO:0007669"/>
    <property type="project" value="UniProtKB-KW"/>
</dbReference>
<accession>A0AAN6XIP4</accession>
<name>A0AAN6XIP4_9PEZI</name>
<evidence type="ECO:0000256" key="1">
    <source>
        <dbReference type="ARBA" id="ARBA00022723"/>
    </source>
</evidence>
<proteinExistence type="predicted"/>
<dbReference type="InterPro" id="IPR027377">
    <property type="entry name" value="ZAR1/RTP1-5-like_Znf-3CxxC"/>
</dbReference>
<evidence type="ECO:0000313" key="5">
    <source>
        <dbReference type="EMBL" id="KAK4201374.1"/>
    </source>
</evidence>
<sequence>MYPNLHEDVLNALSEAVSPKPYFNKSGGDHDAIQVYQTSIRGKFKCSNEVCIGVGWSSNRVSILIRGYKNNGYNALVFNQECKACEHFRTLTIDKKAYVDRVRYRLLKFAGVHVEPPPYSMGVDTLPHRKELCEGCRRGYCRHSSVED</sequence>
<gene>
    <name evidence="5" type="ORF">QBC40DRAFT_306020</name>
</gene>
<reference evidence="5" key="1">
    <citation type="journal article" date="2023" name="Mol. Phylogenet. Evol.">
        <title>Genome-scale phylogeny and comparative genomics of the fungal order Sordariales.</title>
        <authorList>
            <person name="Hensen N."/>
            <person name="Bonometti L."/>
            <person name="Westerberg I."/>
            <person name="Brannstrom I.O."/>
            <person name="Guillou S."/>
            <person name="Cros-Aarteil S."/>
            <person name="Calhoun S."/>
            <person name="Haridas S."/>
            <person name="Kuo A."/>
            <person name="Mondo S."/>
            <person name="Pangilinan J."/>
            <person name="Riley R."/>
            <person name="LaButti K."/>
            <person name="Andreopoulos B."/>
            <person name="Lipzen A."/>
            <person name="Chen C."/>
            <person name="Yan M."/>
            <person name="Daum C."/>
            <person name="Ng V."/>
            <person name="Clum A."/>
            <person name="Steindorff A."/>
            <person name="Ohm R.A."/>
            <person name="Martin F."/>
            <person name="Silar P."/>
            <person name="Natvig D.O."/>
            <person name="Lalanne C."/>
            <person name="Gautier V."/>
            <person name="Ament-Velasquez S.L."/>
            <person name="Kruys A."/>
            <person name="Hutchinson M.I."/>
            <person name="Powell A.J."/>
            <person name="Barry K."/>
            <person name="Miller A.N."/>
            <person name="Grigoriev I.V."/>
            <person name="Debuchy R."/>
            <person name="Gladieux P."/>
            <person name="Hiltunen Thoren M."/>
            <person name="Johannesson H."/>
        </authorList>
    </citation>
    <scope>NUCLEOTIDE SEQUENCE</scope>
    <source>
        <strain evidence="5">CBS 315.58</strain>
    </source>
</reference>
<keyword evidence="3" id="KW-0862">Zinc</keyword>
<evidence type="ECO:0000313" key="6">
    <source>
        <dbReference type="Proteomes" id="UP001303160"/>
    </source>
</evidence>
<feature type="domain" description="3CxxC-type" evidence="4">
    <location>
        <begin position="39"/>
        <end position="139"/>
    </location>
</feature>
<keyword evidence="6" id="KW-1185">Reference proteome</keyword>
<evidence type="ECO:0000259" key="4">
    <source>
        <dbReference type="SMART" id="SM01328"/>
    </source>
</evidence>
<dbReference type="AlphaFoldDB" id="A0AAN6XIP4"/>
<evidence type="ECO:0000256" key="2">
    <source>
        <dbReference type="ARBA" id="ARBA00022771"/>
    </source>
</evidence>
<keyword evidence="1" id="KW-0479">Metal-binding</keyword>
<dbReference type="Pfam" id="PF13695">
    <property type="entry name" value="Zn_ribbon_3CxxC"/>
    <property type="match status" value="1"/>
</dbReference>
<reference evidence="5" key="2">
    <citation type="submission" date="2023-05" db="EMBL/GenBank/DDBJ databases">
        <authorList>
            <consortium name="Lawrence Berkeley National Laboratory"/>
            <person name="Steindorff A."/>
            <person name="Hensen N."/>
            <person name="Bonometti L."/>
            <person name="Westerberg I."/>
            <person name="Brannstrom I.O."/>
            <person name="Guillou S."/>
            <person name="Cros-Aarteil S."/>
            <person name="Calhoun S."/>
            <person name="Haridas S."/>
            <person name="Kuo A."/>
            <person name="Mondo S."/>
            <person name="Pangilinan J."/>
            <person name="Riley R."/>
            <person name="Labutti K."/>
            <person name="Andreopoulos B."/>
            <person name="Lipzen A."/>
            <person name="Chen C."/>
            <person name="Yanf M."/>
            <person name="Daum C."/>
            <person name="Ng V."/>
            <person name="Clum A."/>
            <person name="Ohm R."/>
            <person name="Martin F."/>
            <person name="Silar P."/>
            <person name="Natvig D."/>
            <person name="Lalanne C."/>
            <person name="Gautier V."/>
            <person name="Ament-Velasquez S.L."/>
            <person name="Kruys A."/>
            <person name="Hutchinson M.I."/>
            <person name="Powell A.J."/>
            <person name="Barry K."/>
            <person name="Miller A.N."/>
            <person name="Grigoriev I.V."/>
            <person name="Debuchy R."/>
            <person name="Gladieux P."/>
            <person name="Thoren M.H."/>
            <person name="Johannesson H."/>
        </authorList>
    </citation>
    <scope>NUCLEOTIDE SEQUENCE</scope>
    <source>
        <strain evidence="5">CBS 315.58</strain>
    </source>
</reference>
<dbReference type="Proteomes" id="UP001303160">
    <property type="component" value="Unassembled WGS sequence"/>
</dbReference>